<dbReference type="InterPro" id="IPR056072">
    <property type="entry name" value="SNTX_MACPF/CDC-like_dom"/>
</dbReference>
<protein>
    <recommendedName>
        <fullName evidence="1">SNTX MACPF/CDC-like domain-containing protein</fullName>
    </recommendedName>
</protein>
<dbReference type="OrthoDB" id="8954335at2759"/>
<dbReference type="PANTHER" id="PTHR31594:SF14">
    <property type="entry name" value="FIBRONECTIN TYPE-III DOMAIN-CONTAINING PROTEIN"/>
    <property type="match status" value="1"/>
</dbReference>
<feature type="domain" description="SNTX MACPF/CDC-like" evidence="1">
    <location>
        <begin position="167"/>
        <end position="419"/>
    </location>
</feature>
<comment type="caution">
    <text evidence="2">The sequence shown here is derived from an EMBL/GenBank/DDBJ whole genome shotgun (WGS) entry which is preliminary data.</text>
</comment>
<evidence type="ECO:0000313" key="2">
    <source>
        <dbReference type="EMBL" id="CAG7667468.1"/>
    </source>
</evidence>
<evidence type="ECO:0000313" key="3">
    <source>
        <dbReference type="Proteomes" id="UP000708208"/>
    </source>
</evidence>
<evidence type="ECO:0000259" key="1">
    <source>
        <dbReference type="Pfam" id="PF24674"/>
    </source>
</evidence>
<gene>
    <name evidence="2" type="ORF">AFUS01_LOCUS1816</name>
</gene>
<dbReference type="AlphaFoldDB" id="A0A8J2NH65"/>
<keyword evidence="3" id="KW-1185">Reference proteome</keyword>
<dbReference type="InterPro" id="IPR052090">
    <property type="entry name" value="Cytolytic_pore-forming_toxin"/>
</dbReference>
<dbReference type="PANTHER" id="PTHR31594">
    <property type="entry name" value="AIG1-TYPE G DOMAIN-CONTAINING PROTEIN"/>
    <property type="match status" value="1"/>
</dbReference>
<dbReference type="Proteomes" id="UP000708208">
    <property type="component" value="Unassembled WGS sequence"/>
</dbReference>
<organism evidence="2 3">
    <name type="scientific">Allacma fusca</name>
    <dbReference type="NCBI Taxonomy" id="39272"/>
    <lineage>
        <taxon>Eukaryota</taxon>
        <taxon>Metazoa</taxon>
        <taxon>Ecdysozoa</taxon>
        <taxon>Arthropoda</taxon>
        <taxon>Hexapoda</taxon>
        <taxon>Collembola</taxon>
        <taxon>Symphypleona</taxon>
        <taxon>Sminthuridae</taxon>
        <taxon>Allacma</taxon>
    </lineage>
</organism>
<sequence>MSYIQVERRPKSLSLDRDFVEKLRRNQQKYFPNCKHNAQLKIFPRNLAGSFVEYETTEKKMLMAKVCDDWDGRRLKAAERLDVCIDAERNRQLLLLNEKLASLTNGLQKCSRRLHSRRRRQRGNFKDIDNEIKILQDQITRIKTKIENLAGVFLVVSANVQEYLHIHALNRAADIGHLYDQVSDTFFLVKGIKGDFPSNFTEFVNNPLTDYNFMRVRSFSDKLDSFNLDVSAQASLLFGTVEVGGMFNYLTETSLETDYSYAILTYRTTVTTELLTLYRFNVLENIDTNIGRILGATHFIIGVEWGTDSLFSMKWKSANNSSLGSSSGSVNVAFSSPKFAGEIESSYQSLKKALAKTSDLEVSVYGNLALGKRSLKYIEDIEDYMSKVPELAKSLNGGKGTPVKFIAISLDKLDKLKNTGKYFNKKAMADEIGNSTSVEEVTMYILHSKMKNEYQEQQDILRKLQQYHSKATSFEDIFPTDYADHLKIKIERFQQVCKIFTIEMKYLLKSSRSSTTDVMQKYDSIQQKYFENTNGPSILTEINQDIAKYNEKIGTVMWLSKFGIHILKKTEVFEAVRIENQRKWDVHVFVTTTQSKLLMESLLYDRLEAFVHANGFKVYVDCDLTEVYDSSCKGFIRRLSHGAVLHKYNQYRY</sequence>
<dbReference type="Pfam" id="PF24674">
    <property type="entry name" value="MACPF_SNTX"/>
    <property type="match status" value="1"/>
</dbReference>
<dbReference type="EMBL" id="CAJVCH010010272">
    <property type="protein sequence ID" value="CAG7667468.1"/>
    <property type="molecule type" value="Genomic_DNA"/>
</dbReference>
<reference evidence="2" key="1">
    <citation type="submission" date="2021-06" db="EMBL/GenBank/DDBJ databases">
        <authorList>
            <person name="Hodson N. C."/>
            <person name="Mongue J. A."/>
            <person name="Jaron S. K."/>
        </authorList>
    </citation>
    <scope>NUCLEOTIDE SEQUENCE</scope>
</reference>
<proteinExistence type="predicted"/>
<accession>A0A8J2NH65</accession>
<name>A0A8J2NH65_9HEXA</name>